<reference evidence="2 3" key="1">
    <citation type="journal article" date="2017" name="Curr. Biol.">
        <title>Genome architecture and evolution of a unichromosomal asexual nematode.</title>
        <authorList>
            <person name="Fradin H."/>
            <person name="Zegar C."/>
            <person name="Gutwein M."/>
            <person name="Lucas J."/>
            <person name="Kovtun M."/>
            <person name="Corcoran D."/>
            <person name="Baugh L.R."/>
            <person name="Kiontke K."/>
            <person name="Gunsalus K."/>
            <person name="Fitch D.H."/>
            <person name="Piano F."/>
        </authorList>
    </citation>
    <scope>NUCLEOTIDE SEQUENCE [LARGE SCALE GENOMIC DNA]</scope>
    <source>
        <strain evidence="2">PF1309</strain>
    </source>
</reference>
<dbReference type="SUPFAM" id="SSF50182">
    <property type="entry name" value="Sm-like ribonucleoproteins"/>
    <property type="match status" value="1"/>
</dbReference>
<keyword evidence="3" id="KW-1185">Reference proteome</keyword>
<sequence length="118" mass="13252">MSTTASCSSVSLPNSVTVSPTNCTIKEDMIHVANYLGHWFEVHLIDGRIVRGLLVATDKEPNFILRHAMERWTLTEEPRFIGLAMIAKRHVKQIFQISDEVPTTLTPSDDSTTELKVD</sequence>
<dbReference type="AlphaFoldDB" id="A0A2A2LAZ3"/>
<dbReference type="STRING" id="2018661.A0A2A2LAZ3"/>
<dbReference type="InterPro" id="IPR001163">
    <property type="entry name" value="Sm_dom_euk/arc"/>
</dbReference>
<evidence type="ECO:0000313" key="2">
    <source>
        <dbReference type="EMBL" id="PAV83359.1"/>
    </source>
</evidence>
<dbReference type="EMBL" id="LIAE01006965">
    <property type="protein sequence ID" value="PAV83359.1"/>
    <property type="molecule type" value="Genomic_DNA"/>
</dbReference>
<feature type="domain" description="Sm" evidence="1">
    <location>
        <begin position="33"/>
        <end position="86"/>
    </location>
</feature>
<dbReference type="Gene3D" id="2.30.30.100">
    <property type="match status" value="1"/>
</dbReference>
<dbReference type="Pfam" id="PF01423">
    <property type="entry name" value="LSM"/>
    <property type="match status" value="1"/>
</dbReference>
<dbReference type="InterPro" id="IPR010920">
    <property type="entry name" value="LSM_dom_sf"/>
</dbReference>
<evidence type="ECO:0000259" key="1">
    <source>
        <dbReference type="Pfam" id="PF01423"/>
    </source>
</evidence>
<accession>A0A2A2LAZ3</accession>
<protein>
    <recommendedName>
        <fullName evidence="1">Sm domain-containing protein</fullName>
    </recommendedName>
</protein>
<evidence type="ECO:0000313" key="3">
    <source>
        <dbReference type="Proteomes" id="UP000218231"/>
    </source>
</evidence>
<proteinExistence type="predicted"/>
<name>A0A2A2LAZ3_9BILA</name>
<gene>
    <name evidence="2" type="ORF">WR25_16107</name>
</gene>
<comment type="caution">
    <text evidence="2">The sequence shown here is derived from an EMBL/GenBank/DDBJ whole genome shotgun (WGS) entry which is preliminary data.</text>
</comment>
<organism evidence="2 3">
    <name type="scientific">Diploscapter pachys</name>
    <dbReference type="NCBI Taxonomy" id="2018661"/>
    <lineage>
        <taxon>Eukaryota</taxon>
        <taxon>Metazoa</taxon>
        <taxon>Ecdysozoa</taxon>
        <taxon>Nematoda</taxon>
        <taxon>Chromadorea</taxon>
        <taxon>Rhabditida</taxon>
        <taxon>Rhabditina</taxon>
        <taxon>Rhabditomorpha</taxon>
        <taxon>Rhabditoidea</taxon>
        <taxon>Rhabditidae</taxon>
        <taxon>Diploscapter</taxon>
    </lineage>
</organism>
<dbReference type="Proteomes" id="UP000218231">
    <property type="component" value="Unassembled WGS sequence"/>
</dbReference>
<dbReference type="OrthoDB" id="368909at2759"/>